<dbReference type="InterPro" id="IPR036875">
    <property type="entry name" value="Znf_CCHC_sf"/>
</dbReference>
<accession>A0A2P5E9E2</accession>
<organism evidence="2 3">
    <name type="scientific">Trema orientale</name>
    <name type="common">Charcoal tree</name>
    <name type="synonym">Celtis orientalis</name>
    <dbReference type="NCBI Taxonomy" id="63057"/>
    <lineage>
        <taxon>Eukaryota</taxon>
        <taxon>Viridiplantae</taxon>
        <taxon>Streptophyta</taxon>
        <taxon>Embryophyta</taxon>
        <taxon>Tracheophyta</taxon>
        <taxon>Spermatophyta</taxon>
        <taxon>Magnoliopsida</taxon>
        <taxon>eudicotyledons</taxon>
        <taxon>Gunneridae</taxon>
        <taxon>Pentapetalae</taxon>
        <taxon>rosids</taxon>
        <taxon>fabids</taxon>
        <taxon>Rosales</taxon>
        <taxon>Cannabaceae</taxon>
        <taxon>Trema</taxon>
    </lineage>
</organism>
<dbReference type="GO" id="GO:0008270">
    <property type="term" value="F:zinc ion binding"/>
    <property type="evidence" value="ECO:0007669"/>
    <property type="project" value="InterPro"/>
</dbReference>
<sequence>MTDVLRAKQEKMETAYAIIESLQAMFGQQSDQSHYDAIRKAINAKMKRGTPVIDHVLNIVNYFGEAKVHGVMIDDRTQVSMILESLSPDFLQFKSNYVMNKLNYTITQLFNKLQTFESISKDKGKDSSATVAEANVTEENSSTSNKNKKKKNKSASRSKPKKSKKGNRSTKKNNSKDKKPKGKYFHCGVEGHWKRNCNKYLSELKEKKK</sequence>
<dbReference type="InParanoid" id="A0A2P5E9E2"/>
<dbReference type="SUPFAM" id="SSF57756">
    <property type="entry name" value="Retrovirus zinc finger-like domains"/>
    <property type="match status" value="1"/>
</dbReference>
<feature type="non-terminal residue" evidence="2">
    <location>
        <position position="209"/>
    </location>
</feature>
<reference evidence="3" key="1">
    <citation type="submission" date="2016-06" db="EMBL/GenBank/DDBJ databases">
        <title>Parallel loss of symbiosis genes in relatives of nitrogen-fixing non-legume Parasponia.</title>
        <authorList>
            <person name="Van Velzen R."/>
            <person name="Holmer R."/>
            <person name="Bu F."/>
            <person name="Rutten L."/>
            <person name="Van Zeijl A."/>
            <person name="Liu W."/>
            <person name="Santuari L."/>
            <person name="Cao Q."/>
            <person name="Sharma T."/>
            <person name="Shen D."/>
            <person name="Roswanjaya Y."/>
            <person name="Wardhani T."/>
            <person name="Kalhor M.S."/>
            <person name="Jansen J."/>
            <person name="Van den Hoogen J."/>
            <person name="Gungor B."/>
            <person name="Hartog M."/>
            <person name="Hontelez J."/>
            <person name="Verver J."/>
            <person name="Yang W.-C."/>
            <person name="Schijlen E."/>
            <person name="Repin R."/>
            <person name="Schilthuizen M."/>
            <person name="Schranz E."/>
            <person name="Heidstra R."/>
            <person name="Miyata K."/>
            <person name="Fedorova E."/>
            <person name="Kohlen W."/>
            <person name="Bisseling T."/>
            <person name="Smit S."/>
            <person name="Geurts R."/>
        </authorList>
    </citation>
    <scope>NUCLEOTIDE SEQUENCE [LARGE SCALE GENOMIC DNA]</scope>
    <source>
        <strain evidence="3">cv. RG33-2</strain>
    </source>
</reference>
<feature type="region of interest" description="Disordered" evidence="1">
    <location>
        <begin position="130"/>
        <end position="188"/>
    </location>
</feature>
<dbReference type="Pfam" id="PF14223">
    <property type="entry name" value="Retrotran_gag_2"/>
    <property type="match status" value="1"/>
</dbReference>
<evidence type="ECO:0000313" key="3">
    <source>
        <dbReference type="Proteomes" id="UP000237000"/>
    </source>
</evidence>
<evidence type="ECO:0000256" key="1">
    <source>
        <dbReference type="SAM" id="MobiDB-lite"/>
    </source>
</evidence>
<dbReference type="AlphaFoldDB" id="A0A2P5E9E2"/>
<name>A0A2P5E9E2_TREOI</name>
<comment type="caution">
    <text evidence="2">The sequence shown here is derived from an EMBL/GenBank/DDBJ whole genome shotgun (WGS) entry which is preliminary data.</text>
</comment>
<evidence type="ECO:0000313" key="2">
    <source>
        <dbReference type="EMBL" id="PON82172.1"/>
    </source>
</evidence>
<keyword evidence="3" id="KW-1185">Reference proteome</keyword>
<dbReference type="Proteomes" id="UP000237000">
    <property type="component" value="Unassembled WGS sequence"/>
</dbReference>
<protein>
    <submittedName>
        <fullName evidence="2">Zinc finger, CCHC-type</fullName>
    </submittedName>
</protein>
<proteinExistence type="predicted"/>
<dbReference type="GO" id="GO:0003676">
    <property type="term" value="F:nucleic acid binding"/>
    <property type="evidence" value="ECO:0007669"/>
    <property type="project" value="InterPro"/>
</dbReference>
<feature type="compositionally biased region" description="Basic residues" evidence="1">
    <location>
        <begin position="146"/>
        <end position="184"/>
    </location>
</feature>
<gene>
    <name evidence="2" type="ORF">TorRG33x02_220230</name>
</gene>
<dbReference type="OrthoDB" id="1920930at2759"/>
<dbReference type="EMBL" id="JXTC01000200">
    <property type="protein sequence ID" value="PON82172.1"/>
    <property type="molecule type" value="Genomic_DNA"/>
</dbReference>